<evidence type="ECO:0000313" key="3">
    <source>
        <dbReference type="Proteomes" id="UP000749646"/>
    </source>
</evidence>
<feature type="domain" description="PI3K/PI4K catalytic" evidence="1">
    <location>
        <begin position="1"/>
        <end position="248"/>
    </location>
</feature>
<proteinExistence type="predicted"/>
<dbReference type="AlphaFoldDB" id="A0A9P6J2K1"/>
<dbReference type="PANTHER" id="PTHR11139">
    <property type="entry name" value="ATAXIA TELANGIECTASIA MUTATED ATM -RELATED"/>
    <property type="match status" value="1"/>
</dbReference>
<reference evidence="2" key="1">
    <citation type="journal article" date="2020" name="Fungal Divers.">
        <title>Resolving the Mortierellaceae phylogeny through synthesis of multi-gene phylogenetics and phylogenomics.</title>
        <authorList>
            <person name="Vandepol N."/>
            <person name="Liber J."/>
            <person name="Desiro A."/>
            <person name="Na H."/>
            <person name="Kennedy M."/>
            <person name="Barry K."/>
            <person name="Grigoriev I.V."/>
            <person name="Miller A.N."/>
            <person name="O'Donnell K."/>
            <person name="Stajich J.E."/>
            <person name="Bonito G."/>
        </authorList>
    </citation>
    <scope>NUCLEOTIDE SEQUENCE</scope>
    <source>
        <strain evidence="2">MES-2147</strain>
    </source>
</reference>
<keyword evidence="3" id="KW-1185">Reference proteome</keyword>
<dbReference type="PROSITE" id="PS50290">
    <property type="entry name" value="PI3_4_KINASE_3"/>
    <property type="match status" value="1"/>
</dbReference>
<evidence type="ECO:0000313" key="2">
    <source>
        <dbReference type="EMBL" id="KAF9959536.1"/>
    </source>
</evidence>
<dbReference type="PANTHER" id="PTHR11139:SF68">
    <property type="entry name" value="DNA-DEPENDENT PROTEIN KINASE CATALYTIC SUBUNIT"/>
    <property type="match status" value="1"/>
</dbReference>
<comment type="caution">
    <text evidence="2">The sequence shown here is derived from an EMBL/GenBank/DDBJ whole genome shotgun (WGS) entry which is preliminary data.</text>
</comment>
<gene>
    <name evidence="2" type="ORF">BGZ65_000296</name>
</gene>
<dbReference type="Pfam" id="PF00454">
    <property type="entry name" value="PI3_PI4_kinase"/>
    <property type="match status" value="1"/>
</dbReference>
<organism evidence="2 3">
    <name type="scientific">Modicella reniformis</name>
    <dbReference type="NCBI Taxonomy" id="1440133"/>
    <lineage>
        <taxon>Eukaryota</taxon>
        <taxon>Fungi</taxon>
        <taxon>Fungi incertae sedis</taxon>
        <taxon>Mucoromycota</taxon>
        <taxon>Mortierellomycotina</taxon>
        <taxon>Mortierellomycetes</taxon>
        <taxon>Mortierellales</taxon>
        <taxon>Mortierellaceae</taxon>
        <taxon>Modicella</taxon>
    </lineage>
</organism>
<name>A0A9P6J2K1_9FUNG</name>
<protein>
    <recommendedName>
        <fullName evidence="1">PI3K/PI4K catalytic domain-containing protein</fullName>
    </recommendedName>
</protein>
<dbReference type="GO" id="GO:0005634">
    <property type="term" value="C:nucleus"/>
    <property type="evidence" value="ECO:0007669"/>
    <property type="project" value="TreeGrafter"/>
</dbReference>
<dbReference type="Proteomes" id="UP000749646">
    <property type="component" value="Unassembled WGS sequence"/>
</dbReference>
<dbReference type="InterPro" id="IPR036940">
    <property type="entry name" value="PI3/4_kinase_cat_sf"/>
</dbReference>
<dbReference type="OrthoDB" id="381190at2759"/>
<dbReference type="GO" id="GO:0006302">
    <property type="term" value="P:double-strand break repair"/>
    <property type="evidence" value="ECO:0007669"/>
    <property type="project" value="TreeGrafter"/>
</dbReference>
<dbReference type="InterPro" id="IPR011009">
    <property type="entry name" value="Kinase-like_dom_sf"/>
</dbReference>
<sequence length="248" mass="27909">MFDQATLNIDNLHEKLRDASASHELFAWDPELSLQSNIPFKGMKIELQFASSFGSRYGSDPSVHISPTDATAHTLIHKPVDQFSLKLLYWLLISLRLAEADDSRLGTRQQAPYLAITNLQRIIAHLILDIDNLLLDMSNGCLIPVDFGHSFGSATEILPVPELVPFRLTRQLEAFLNPLSTKGLLEHPMVGVMKAFQDNKDVLLNAMDVFVKEPLLDWRKFTVKQAKERSKQFLWGCSPNSFSASCKS</sequence>
<dbReference type="GO" id="GO:0000723">
    <property type="term" value="P:telomere maintenance"/>
    <property type="evidence" value="ECO:0007669"/>
    <property type="project" value="TreeGrafter"/>
</dbReference>
<dbReference type="GO" id="GO:0004674">
    <property type="term" value="F:protein serine/threonine kinase activity"/>
    <property type="evidence" value="ECO:0007669"/>
    <property type="project" value="TreeGrafter"/>
</dbReference>
<dbReference type="InterPro" id="IPR050517">
    <property type="entry name" value="DDR_Repair_Kinase"/>
</dbReference>
<dbReference type="InterPro" id="IPR000403">
    <property type="entry name" value="PI3/4_kinase_cat_dom"/>
</dbReference>
<accession>A0A9P6J2K1</accession>
<dbReference type="SUPFAM" id="SSF56112">
    <property type="entry name" value="Protein kinase-like (PK-like)"/>
    <property type="match status" value="1"/>
</dbReference>
<dbReference type="Gene3D" id="1.10.1070.11">
    <property type="entry name" value="Phosphatidylinositol 3-/4-kinase, catalytic domain"/>
    <property type="match status" value="1"/>
</dbReference>
<dbReference type="EMBL" id="JAAAHW010006501">
    <property type="protein sequence ID" value="KAF9959536.1"/>
    <property type="molecule type" value="Genomic_DNA"/>
</dbReference>
<evidence type="ECO:0000259" key="1">
    <source>
        <dbReference type="PROSITE" id="PS50290"/>
    </source>
</evidence>